<dbReference type="HOGENOM" id="CLU_385394_0_0_3"/>
<evidence type="ECO:0000313" key="1">
    <source>
        <dbReference type="EMBL" id="ABG50230.1"/>
    </source>
</evidence>
<dbReference type="eggNOG" id="COG3540">
    <property type="taxonomic scope" value="Bacteria"/>
</dbReference>
<name>Q117U4_TRIEI</name>
<dbReference type="AlphaFoldDB" id="Q117U4"/>
<proteinExistence type="predicted"/>
<dbReference type="eggNOG" id="COG2931">
    <property type="taxonomic scope" value="Bacteria"/>
</dbReference>
<sequence>MDKNTPIYIAISGGGFHSHTAMSAWISGILHHSELESLEQIFENVRGISANSGGSWFMSHLGYSNAFVKSLLEDSQSEKSTWSSSGYLGKMGESFFSKDDEKASDMSIFSPVKIETFLAKYIDLFNVYAEIFPNGNRRWHQFVTTKVYEPLEKLGNAENGFETMKGKKLSETNDRLPWFREKDFVIAAGLLNSKVVLHATGGLGSTNQVYSVNSADGSKLRNFVPMCLSGVANGRKAAPVFVSGPQEVIYSEESKWRIPLTANHPQNLNLLDATIASSSAIAFLASESSIGEMIPSLNEGLTFEWISYQEADFAPPIRFGNDRIEILKTLERASYDEFANQKMARVADGGYLDNTSVVFQLRHMKENGDLKDGFHLVLFVNGSDEGVKYHGYEMNVGIATLFGHDGLSEAHRAERVKKGEKIQPEEGSIWNSPFSDLCMEIPSPHVFETEPLENNTAISMWNWKSKDEKISLQARKIPVTTVENKTYGISAGVMGTIYIFEVTQPESFPMPTHRDILETYEYLFETIRNEACAKNQALSHLKEALALKINIPTDPHPIPEIVKKNDNIVLQWNSDGSYLSSSDSGFRYYLATLNRLKSYAKIHKFDNMYSDNLHHGDLVRIKTTEQFKGIWNQRKLLGAFANSYELYYWSDSGDKTNWIIEKAAGTAQETEIAYGEKVYIKNKSYNQYLVFAKDGYLTTKKIQNPGDEHTWVIHRPE</sequence>
<gene>
    <name evidence="1" type="ordered locus">Tery_0814</name>
</gene>
<organism evidence="1">
    <name type="scientific">Trichodesmium erythraeum (strain IMS101)</name>
    <dbReference type="NCBI Taxonomy" id="203124"/>
    <lineage>
        <taxon>Bacteria</taxon>
        <taxon>Bacillati</taxon>
        <taxon>Cyanobacteriota</taxon>
        <taxon>Cyanophyceae</taxon>
        <taxon>Oscillatoriophycideae</taxon>
        <taxon>Oscillatoriales</taxon>
        <taxon>Microcoleaceae</taxon>
        <taxon>Trichodesmium</taxon>
    </lineage>
</organism>
<dbReference type="OrthoDB" id="474992at2"/>
<protein>
    <submittedName>
        <fullName evidence="1">Uncharacterized protein</fullName>
    </submittedName>
</protein>
<reference evidence="1" key="1">
    <citation type="submission" date="2006-06" db="EMBL/GenBank/DDBJ databases">
        <title>Complete sequence of Trichodesmium erythraeum IMS101.</title>
        <authorList>
            <consortium name="US DOE Joint Genome Institute"/>
            <person name="Copeland A."/>
            <person name="Lucas S."/>
            <person name="Lapidus A."/>
            <person name="Barry K."/>
            <person name="Detter J.C."/>
            <person name="Glavina del Rio T."/>
            <person name="Hammon N."/>
            <person name="Israni S."/>
            <person name="Dalin E."/>
            <person name="Tice H."/>
            <person name="Pitluck S."/>
            <person name="Kiss H."/>
            <person name="Munk A.C."/>
            <person name="Brettin T."/>
            <person name="Bruce D."/>
            <person name="Han C."/>
            <person name="Tapia R."/>
            <person name="Gilna P."/>
            <person name="Schmutz J."/>
            <person name="Larimer F."/>
            <person name="Land M."/>
            <person name="Hauser L."/>
            <person name="Kyrpides N."/>
            <person name="Kim E."/>
            <person name="Richardson P."/>
        </authorList>
    </citation>
    <scope>NUCLEOTIDE SEQUENCE [LARGE SCALE GENOMIC DNA]</scope>
    <source>
        <strain evidence="1">IMS101</strain>
    </source>
</reference>
<accession>Q117U4</accession>
<dbReference type="EMBL" id="CP000393">
    <property type="protein sequence ID" value="ABG50230.1"/>
    <property type="molecule type" value="Genomic_DNA"/>
</dbReference>
<dbReference type="RefSeq" id="WP_011610622.1">
    <property type="nucleotide sequence ID" value="NC_008312.1"/>
</dbReference>
<dbReference type="KEGG" id="ter:Tery_0814"/>
<dbReference type="Gene3D" id="3.40.1090.10">
    <property type="entry name" value="Cytosolic phospholipase A2 catalytic domain"/>
    <property type="match status" value="1"/>
</dbReference>